<comment type="caution">
    <text evidence="3">The sequence shown here is derived from an EMBL/GenBank/DDBJ whole genome shotgun (WGS) entry which is preliminary data.</text>
</comment>
<gene>
    <name evidence="3" type="ORF">ACFQ16_28585</name>
</gene>
<dbReference type="Proteomes" id="UP001597018">
    <property type="component" value="Unassembled WGS sequence"/>
</dbReference>
<dbReference type="EMBL" id="JBHTIW010000040">
    <property type="protein sequence ID" value="MFD0923721.1"/>
    <property type="molecule type" value="Genomic_DNA"/>
</dbReference>
<dbReference type="CDD" id="cd05829">
    <property type="entry name" value="Sortase_F"/>
    <property type="match status" value="1"/>
</dbReference>
<feature type="region of interest" description="Disordered" evidence="2">
    <location>
        <begin position="38"/>
        <end position="69"/>
    </location>
</feature>
<name>A0ABW3FZ80_9PSEU</name>
<evidence type="ECO:0000313" key="4">
    <source>
        <dbReference type="Proteomes" id="UP001597018"/>
    </source>
</evidence>
<dbReference type="RefSeq" id="WP_263247632.1">
    <property type="nucleotide sequence ID" value="NZ_BAABLT010000023.1"/>
</dbReference>
<dbReference type="InterPro" id="IPR023365">
    <property type="entry name" value="Sortase_dom-sf"/>
</dbReference>
<accession>A0ABW3FZ80</accession>
<sequence length="207" mass="21351">MRSWRRRVPEIALALGLLVAAAGLAHWLVGGPELPRTGTVPAAHAGPDPAPERATPLPASPDEAPRGVHLPTLGVNAPVDPVLPGRDGGLGVPGPPGVVGWWSAGAAPGARRGTVVLAGHVDTQRGGRGAFFRVGDLQPGDPVTVTTARSTVRYRIAAVRGYPKASLPPDVFDRTGRPRLVLITCGGPFDEGTKEYADNVVAYAVPA</sequence>
<organism evidence="3 4">
    <name type="scientific">Saccharopolyspora rosea</name>
    <dbReference type="NCBI Taxonomy" id="524884"/>
    <lineage>
        <taxon>Bacteria</taxon>
        <taxon>Bacillati</taxon>
        <taxon>Actinomycetota</taxon>
        <taxon>Actinomycetes</taxon>
        <taxon>Pseudonocardiales</taxon>
        <taxon>Pseudonocardiaceae</taxon>
        <taxon>Saccharopolyspora</taxon>
    </lineage>
</organism>
<dbReference type="InterPro" id="IPR042001">
    <property type="entry name" value="Sortase_F"/>
</dbReference>
<keyword evidence="4" id="KW-1185">Reference proteome</keyword>
<dbReference type="Pfam" id="PF04203">
    <property type="entry name" value="Sortase"/>
    <property type="match status" value="1"/>
</dbReference>
<reference evidence="4" key="1">
    <citation type="journal article" date="2019" name="Int. J. Syst. Evol. Microbiol.">
        <title>The Global Catalogue of Microorganisms (GCM) 10K type strain sequencing project: providing services to taxonomists for standard genome sequencing and annotation.</title>
        <authorList>
            <consortium name="The Broad Institute Genomics Platform"/>
            <consortium name="The Broad Institute Genome Sequencing Center for Infectious Disease"/>
            <person name="Wu L."/>
            <person name="Ma J."/>
        </authorList>
    </citation>
    <scope>NUCLEOTIDE SEQUENCE [LARGE SCALE GENOMIC DNA]</scope>
    <source>
        <strain evidence="4">CCUG 56401</strain>
    </source>
</reference>
<proteinExistence type="predicted"/>
<dbReference type="InterPro" id="IPR005754">
    <property type="entry name" value="Sortase"/>
</dbReference>
<evidence type="ECO:0000256" key="2">
    <source>
        <dbReference type="SAM" id="MobiDB-lite"/>
    </source>
</evidence>
<dbReference type="SUPFAM" id="SSF63817">
    <property type="entry name" value="Sortase"/>
    <property type="match status" value="1"/>
</dbReference>
<protein>
    <submittedName>
        <fullName evidence="3">Class F sortase</fullName>
    </submittedName>
</protein>
<evidence type="ECO:0000256" key="1">
    <source>
        <dbReference type="ARBA" id="ARBA00022801"/>
    </source>
</evidence>
<evidence type="ECO:0000313" key="3">
    <source>
        <dbReference type="EMBL" id="MFD0923721.1"/>
    </source>
</evidence>
<dbReference type="Gene3D" id="2.40.260.10">
    <property type="entry name" value="Sortase"/>
    <property type="match status" value="1"/>
</dbReference>
<keyword evidence="1" id="KW-0378">Hydrolase</keyword>